<gene>
    <name evidence="1" type="ORF">NCTC11432_01289</name>
</gene>
<name>A0A3S5E2P5_CHRGE</name>
<reference evidence="1 2" key="1">
    <citation type="submission" date="2018-12" db="EMBL/GenBank/DDBJ databases">
        <authorList>
            <consortium name="Pathogen Informatics"/>
        </authorList>
    </citation>
    <scope>NUCLEOTIDE SEQUENCE [LARGE SCALE GENOMIC DNA]</scope>
    <source>
        <strain evidence="1 2">NCTC11432</strain>
    </source>
</reference>
<dbReference type="GeneID" id="93021567"/>
<protein>
    <submittedName>
        <fullName evidence="1">Uncharacterized protein</fullName>
    </submittedName>
</protein>
<dbReference type="KEGG" id="cgle:NCTC11432_01289"/>
<accession>A0A3S5E2P5</accession>
<proteinExistence type="predicted"/>
<dbReference type="EMBL" id="LR134289">
    <property type="protein sequence ID" value="VEE05741.1"/>
    <property type="molecule type" value="Genomic_DNA"/>
</dbReference>
<evidence type="ECO:0000313" key="1">
    <source>
        <dbReference type="EMBL" id="VEE05741.1"/>
    </source>
</evidence>
<dbReference type="AlphaFoldDB" id="A0A3S5E2P5"/>
<dbReference type="OrthoDB" id="1266692at2"/>
<dbReference type="Proteomes" id="UP000279227">
    <property type="component" value="Chromosome"/>
</dbReference>
<dbReference type="RefSeq" id="WP_002978600.1">
    <property type="nucleotide sequence ID" value="NZ_CP068486.1"/>
</dbReference>
<evidence type="ECO:0000313" key="2">
    <source>
        <dbReference type="Proteomes" id="UP000279227"/>
    </source>
</evidence>
<sequence>MNSGTITIFLYLRNDFSQTKVDLKQLLIYFALKQMSDKTNWEFGQLYNPRSGLAFKFELKELISKISGGKSQSEAFESLLNGLVRKVQIDSNF</sequence>
<organism evidence="1 2">
    <name type="scientific">Chryseobacterium gleum</name>
    <name type="common">Flavobacterium gleum</name>
    <dbReference type="NCBI Taxonomy" id="250"/>
    <lineage>
        <taxon>Bacteria</taxon>
        <taxon>Pseudomonadati</taxon>
        <taxon>Bacteroidota</taxon>
        <taxon>Flavobacteriia</taxon>
        <taxon>Flavobacteriales</taxon>
        <taxon>Weeksellaceae</taxon>
        <taxon>Chryseobacterium group</taxon>
        <taxon>Chryseobacterium</taxon>
    </lineage>
</organism>
<dbReference type="STRING" id="525257.HMPREF0204_13183"/>